<dbReference type="Proteomes" id="UP000000238">
    <property type="component" value="Chromosome"/>
</dbReference>
<name>Q2S6N3_HAHCH</name>
<gene>
    <name evidence="1" type="ordered locus">HCH_07079</name>
</gene>
<keyword evidence="2" id="KW-1185">Reference proteome</keyword>
<dbReference type="EMBL" id="CP000155">
    <property type="protein sequence ID" value="ABC33691.1"/>
    <property type="molecule type" value="Genomic_DNA"/>
</dbReference>
<dbReference type="KEGG" id="hch:HCH_07079"/>
<evidence type="ECO:0000313" key="2">
    <source>
        <dbReference type="Proteomes" id="UP000000238"/>
    </source>
</evidence>
<dbReference type="AlphaFoldDB" id="Q2S6N3"/>
<sequence>MILQAPNIVLGLFLYAAWALCSFSDPGLKKNQTYRRESADVFSNQAHRRKDKKRL</sequence>
<accession>Q2S6N3</accession>
<reference evidence="1 2" key="1">
    <citation type="journal article" date="2005" name="Nucleic Acids Res.">
        <title>Genomic blueprint of Hahella chejuensis, a marine microbe producing an algicidal agent.</title>
        <authorList>
            <person name="Jeong H."/>
            <person name="Yim J.H."/>
            <person name="Lee C."/>
            <person name="Choi S.-H."/>
            <person name="Park Y.K."/>
            <person name="Yoon S.H."/>
            <person name="Hur C.-G."/>
            <person name="Kang H.-Y."/>
            <person name="Kim D."/>
            <person name="Lee H.H."/>
            <person name="Park K.H."/>
            <person name="Park S.-H."/>
            <person name="Park H.-S."/>
            <person name="Lee H.K."/>
            <person name="Oh T.K."/>
            <person name="Kim J.F."/>
        </authorList>
    </citation>
    <scope>NUCLEOTIDE SEQUENCE [LARGE SCALE GENOMIC DNA]</scope>
    <source>
        <strain evidence="1 2">KCTC 2396</strain>
    </source>
</reference>
<protein>
    <submittedName>
        <fullName evidence="1">Uncharacterized protein</fullName>
    </submittedName>
</protein>
<dbReference type="HOGENOM" id="CLU_3025978_0_0_6"/>
<organism evidence="1 2">
    <name type="scientific">Hahella chejuensis (strain KCTC 2396)</name>
    <dbReference type="NCBI Taxonomy" id="349521"/>
    <lineage>
        <taxon>Bacteria</taxon>
        <taxon>Pseudomonadati</taxon>
        <taxon>Pseudomonadota</taxon>
        <taxon>Gammaproteobacteria</taxon>
        <taxon>Oceanospirillales</taxon>
        <taxon>Hahellaceae</taxon>
        <taxon>Hahella</taxon>
    </lineage>
</organism>
<proteinExistence type="predicted"/>
<evidence type="ECO:0000313" key="1">
    <source>
        <dbReference type="EMBL" id="ABC33691.1"/>
    </source>
</evidence>
<dbReference type="STRING" id="349521.HCH_07079"/>